<dbReference type="GO" id="GO:0005886">
    <property type="term" value="C:plasma membrane"/>
    <property type="evidence" value="ECO:0007669"/>
    <property type="project" value="TreeGrafter"/>
</dbReference>
<evidence type="ECO:0000256" key="5">
    <source>
        <dbReference type="ARBA" id="ARBA00023040"/>
    </source>
</evidence>
<dbReference type="GO" id="GO:0008528">
    <property type="term" value="F:G protein-coupled peptide receptor activity"/>
    <property type="evidence" value="ECO:0007669"/>
    <property type="project" value="TreeGrafter"/>
</dbReference>
<dbReference type="Gene3D" id="1.20.1070.10">
    <property type="entry name" value="Rhodopsin 7-helix transmembrane proteins"/>
    <property type="match status" value="1"/>
</dbReference>
<dbReference type="InterPro" id="IPR017981">
    <property type="entry name" value="GPCR_2-like_7TM"/>
</dbReference>
<keyword evidence="3 9" id="KW-0812">Transmembrane</keyword>
<keyword evidence="13" id="KW-1185">Reference proteome</keyword>
<evidence type="ECO:0000259" key="11">
    <source>
        <dbReference type="PROSITE" id="PS50261"/>
    </source>
</evidence>
<feature type="transmembrane region" description="Helical" evidence="9">
    <location>
        <begin position="468"/>
        <end position="487"/>
    </location>
</feature>
<dbReference type="AlphaFoldDB" id="A0A9P0GQ29"/>
<dbReference type="PANTHER" id="PTHR47154:SF2">
    <property type="entry name" value="G-PROTEIN COUPLED RECEPTOR MTH-RELATED"/>
    <property type="match status" value="1"/>
</dbReference>
<comment type="similarity">
    <text evidence="2">Belongs to the G-protein coupled receptor 2 family. Mth subfamily.</text>
</comment>
<dbReference type="InterPro" id="IPR036272">
    <property type="entry name" value="Methuselah_N_sf"/>
</dbReference>
<evidence type="ECO:0000256" key="3">
    <source>
        <dbReference type="ARBA" id="ARBA00022692"/>
    </source>
</evidence>
<keyword evidence="10" id="KW-0732">Signal</keyword>
<evidence type="ECO:0000256" key="9">
    <source>
        <dbReference type="SAM" id="Phobius"/>
    </source>
</evidence>
<dbReference type="SUPFAM" id="SSF63877">
    <property type="entry name" value="Methuselah ectodomain"/>
    <property type="match status" value="1"/>
</dbReference>
<protein>
    <recommendedName>
        <fullName evidence="11">G-protein coupled receptors family 2 profile 2 domain-containing protein</fullName>
    </recommendedName>
</protein>
<dbReference type="OrthoDB" id="6134459at2759"/>
<reference evidence="12" key="1">
    <citation type="submission" date="2022-01" db="EMBL/GenBank/DDBJ databases">
        <authorList>
            <person name="King R."/>
        </authorList>
    </citation>
    <scope>NUCLEOTIDE SEQUENCE</scope>
</reference>
<reference evidence="12" key="2">
    <citation type="submission" date="2022-10" db="EMBL/GenBank/DDBJ databases">
        <authorList>
            <consortium name="ENA_rothamsted_submissions"/>
            <consortium name="culmorum"/>
            <person name="King R."/>
        </authorList>
    </citation>
    <scope>NUCLEOTIDE SEQUENCE</scope>
</reference>
<feature type="transmembrane region" description="Helical" evidence="9">
    <location>
        <begin position="334"/>
        <end position="354"/>
    </location>
</feature>
<dbReference type="CDD" id="cd15039">
    <property type="entry name" value="7tmB3_Methuselah-like"/>
    <property type="match status" value="1"/>
</dbReference>
<feature type="transmembrane region" description="Helical" evidence="9">
    <location>
        <begin position="374"/>
        <end position="396"/>
    </location>
</feature>
<evidence type="ECO:0000256" key="2">
    <source>
        <dbReference type="ARBA" id="ARBA00008979"/>
    </source>
</evidence>
<evidence type="ECO:0000256" key="1">
    <source>
        <dbReference type="ARBA" id="ARBA00004127"/>
    </source>
</evidence>
<accession>A0A9P0GQ29</accession>
<sequence length="633" mass="72795">MWCSGIFRSLIISVTVFQFVSSNSTFESKAKCCKTNEWIVSENQKLFCNKSQQNRLLLSDSQKHNSTECVEAYNSKVYLFGNQENSFVLKEVFPAVSKCCPPNFYYNHVHHSCAFMPNKTKTLNESFIKIGLSHCNVISDFQFDSTHDFKIANGVLFLPNVTQNFPEYDFCVDDNVDGRFAVRVCRDIGVCENIKCVRKCCPDGQSFVNGSHCLDTFQHGLRFENFSDFMEDFSDDFAIIHGYPATNRVHMVPKPPQFPKGQKSHNNPYCIEHATKNNSTYGHLYFGLIVASSPPMPTKYLLNRAAMILSGIFLVLTMIFYVGTKEIRKVFGKALVSLCLSLLALYIMLVYYTFTSDLHHKKNIVKCKVIGFLIIYLGFCCFVWLQIISYDIYWTFGSIKNVSSNDERKRKAFKRFIFYSLYGWGLPMAITAFSIFFHYFNVLPAPIEIKMGRRRCAIERSDGNYAEILFRTIPLTAILMVNIVLYVQTVKYCLKVKNEIKNMNENALNIKKKKKFFARRERFQLVVKLSLTMGMLYVFEVASSFVDFSANTITSTIEIIWDFINCLQGLFIFLIFVCKKKNILTCKKSATFEKIRKISLSSTRTTIASSGTTKSNINSKIKMETEQHKEENP</sequence>
<evidence type="ECO:0000313" key="12">
    <source>
        <dbReference type="EMBL" id="CAH1118010.1"/>
    </source>
</evidence>
<dbReference type="PROSITE" id="PS50261">
    <property type="entry name" value="G_PROTEIN_RECEP_F2_4"/>
    <property type="match status" value="1"/>
</dbReference>
<dbReference type="EMBL" id="OU896716">
    <property type="protein sequence ID" value="CAH1118010.1"/>
    <property type="molecule type" value="Genomic_DNA"/>
</dbReference>
<dbReference type="GO" id="GO:0007166">
    <property type="term" value="P:cell surface receptor signaling pathway"/>
    <property type="evidence" value="ECO:0007669"/>
    <property type="project" value="InterPro"/>
</dbReference>
<organism evidence="12 13">
    <name type="scientific">Phaedon cochleariae</name>
    <name type="common">Mustard beetle</name>
    <dbReference type="NCBI Taxonomy" id="80249"/>
    <lineage>
        <taxon>Eukaryota</taxon>
        <taxon>Metazoa</taxon>
        <taxon>Ecdysozoa</taxon>
        <taxon>Arthropoda</taxon>
        <taxon>Hexapoda</taxon>
        <taxon>Insecta</taxon>
        <taxon>Pterygota</taxon>
        <taxon>Neoptera</taxon>
        <taxon>Endopterygota</taxon>
        <taxon>Coleoptera</taxon>
        <taxon>Polyphaga</taxon>
        <taxon>Cucujiformia</taxon>
        <taxon>Chrysomeloidea</taxon>
        <taxon>Chrysomelidae</taxon>
        <taxon>Chrysomelinae</taxon>
        <taxon>Chrysomelini</taxon>
        <taxon>Phaedon</taxon>
    </lineage>
</organism>
<dbReference type="InterPro" id="IPR051384">
    <property type="entry name" value="Mth_GPCR"/>
</dbReference>
<comment type="subcellular location">
    <subcellularLocation>
        <location evidence="1">Endomembrane system</location>
        <topology evidence="1">Multi-pass membrane protein</topology>
    </subcellularLocation>
</comment>
<feature type="transmembrane region" description="Helical" evidence="9">
    <location>
        <begin position="301"/>
        <end position="322"/>
    </location>
</feature>
<evidence type="ECO:0000256" key="4">
    <source>
        <dbReference type="ARBA" id="ARBA00022989"/>
    </source>
</evidence>
<evidence type="ECO:0000256" key="8">
    <source>
        <dbReference type="ARBA" id="ARBA00023224"/>
    </source>
</evidence>
<evidence type="ECO:0000256" key="6">
    <source>
        <dbReference type="ARBA" id="ARBA00023136"/>
    </source>
</evidence>
<name>A0A9P0GQ29_PHACE</name>
<feature type="transmembrane region" description="Helical" evidence="9">
    <location>
        <begin position="416"/>
        <end position="440"/>
    </location>
</feature>
<dbReference type="GO" id="GO:0012505">
    <property type="term" value="C:endomembrane system"/>
    <property type="evidence" value="ECO:0007669"/>
    <property type="project" value="UniProtKB-SubCell"/>
</dbReference>
<keyword evidence="6 9" id="KW-0472">Membrane</keyword>
<feature type="domain" description="G-protein coupled receptors family 2 profile 2" evidence="11">
    <location>
        <begin position="299"/>
        <end position="580"/>
    </location>
</feature>
<gene>
    <name evidence="12" type="ORF">PHAECO_LOCUS1677</name>
</gene>
<dbReference type="InterPro" id="IPR000832">
    <property type="entry name" value="GPCR_2_secretin-like"/>
</dbReference>
<feature type="transmembrane region" description="Helical" evidence="9">
    <location>
        <begin position="522"/>
        <end position="539"/>
    </location>
</feature>
<feature type="signal peptide" evidence="10">
    <location>
        <begin position="1"/>
        <end position="22"/>
    </location>
</feature>
<feature type="transmembrane region" description="Helical" evidence="9">
    <location>
        <begin position="559"/>
        <end position="578"/>
    </location>
</feature>
<evidence type="ECO:0000256" key="10">
    <source>
        <dbReference type="SAM" id="SignalP"/>
    </source>
</evidence>
<keyword evidence="5" id="KW-0297">G-protein coupled receptor</keyword>
<evidence type="ECO:0000256" key="7">
    <source>
        <dbReference type="ARBA" id="ARBA00023170"/>
    </source>
</evidence>
<keyword evidence="8" id="KW-0807">Transducer</keyword>
<feature type="chain" id="PRO_5040375393" description="G-protein coupled receptors family 2 profile 2 domain-containing protein" evidence="10">
    <location>
        <begin position="23"/>
        <end position="633"/>
    </location>
</feature>
<keyword evidence="7" id="KW-0675">Receptor</keyword>
<evidence type="ECO:0000313" key="13">
    <source>
        <dbReference type="Proteomes" id="UP001153737"/>
    </source>
</evidence>
<proteinExistence type="inferred from homology"/>
<dbReference type="Pfam" id="PF00002">
    <property type="entry name" value="7tm_2"/>
    <property type="match status" value="1"/>
</dbReference>
<keyword evidence="4 9" id="KW-1133">Transmembrane helix</keyword>
<dbReference type="PANTHER" id="PTHR47154">
    <property type="entry name" value="G-PROTEIN COUPLED RECEPTOR MTH-RELATED"/>
    <property type="match status" value="1"/>
</dbReference>
<dbReference type="Proteomes" id="UP001153737">
    <property type="component" value="Chromosome 10"/>
</dbReference>